<gene>
    <name evidence="11" type="primary">eccB1_6</name>
    <name evidence="11" type="ORF">NCTC1542_06896</name>
</gene>
<sequence length="500" mass="53340">MPAQVTTRAQVNGYQFLIRRLEHALIRGDSRMIHDPMRGQVRALLVGVVIATLIGGAATVLAFFKPMPNFGNSTIMVSKSNSAAYVRIGDQLHPVLNLASARLIAGKADPPKPVDDKFLNTVPLGRPSVSWRPNAIHGADDLSMSSWTVCDTTQTPKVTESVGGQSVETTVLANNPVLTDDIRAATGAQMVLTKSGDSTFLIYGGVRARIDPADPVLFRALRLGDAEVREVSAGLLNAFPLVDPIVAVEVPNIGAPVSFLAAQYRVGSIIRTVDSRGDQLYVVLSDGVQPISEATADIIRYGDPESPTVAEPSTISPALLSDVPVVHRLHVDHYPTASPQWVRTDPDRVVCMAWQRTNTAAEATTRLLVGHRLPLPKDARPLRLATADGNGPGLDYVFLKPGTGEFIQATDAEPDSRSQGQLFYISDTGVRFHIKDLPTAAALGVVGIKDPDSPDSLPQLAPWPVMSLLPPGPELSQEAALIAHDGIAADPSGLKVNPPK</sequence>
<keyword evidence="4 10" id="KW-0812">Transmembrane</keyword>
<evidence type="ECO:0000256" key="1">
    <source>
        <dbReference type="ARBA" id="ARBA00004162"/>
    </source>
</evidence>
<evidence type="ECO:0000256" key="6">
    <source>
        <dbReference type="ARBA" id="ARBA00022801"/>
    </source>
</evidence>
<dbReference type="EMBL" id="UGQY01000006">
    <property type="protein sequence ID" value="SUA31541.1"/>
    <property type="molecule type" value="Genomic_DNA"/>
</dbReference>
<dbReference type="Proteomes" id="UP000255389">
    <property type="component" value="Unassembled WGS sequence"/>
</dbReference>
<evidence type="ECO:0000313" key="11">
    <source>
        <dbReference type="EMBL" id="SUA31541.1"/>
    </source>
</evidence>
<dbReference type="InterPro" id="IPR007795">
    <property type="entry name" value="T7SS_EccB"/>
</dbReference>
<dbReference type="PANTHER" id="PTHR40765:SF2">
    <property type="entry name" value="ESX-2 SECRETION SYSTEM ATPASE ECCB2"/>
    <property type="match status" value="1"/>
</dbReference>
<keyword evidence="6" id="KW-0378">Hydrolase</keyword>
<organism evidence="11 12">
    <name type="scientific">Mycolicibacterium fortuitum</name>
    <name type="common">Mycobacterium fortuitum</name>
    <dbReference type="NCBI Taxonomy" id="1766"/>
    <lineage>
        <taxon>Bacteria</taxon>
        <taxon>Bacillati</taxon>
        <taxon>Actinomycetota</taxon>
        <taxon>Actinomycetes</taxon>
        <taxon>Mycobacteriales</taxon>
        <taxon>Mycobacteriaceae</taxon>
        <taxon>Mycolicibacterium</taxon>
    </lineage>
</organism>
<dbReference type="GO" id="GO:0005576">
    <property type="term" value="C:extracellular region"/>
    <property type="evidence" value="ECO:0007669"/>
    <property type="project" value="TreeGrafter"/>
</dbReference>
<feature type="transmembrane region" description="Helical" evidence="10">
    <location>
        <begin position="41"/>
        <end position="64"/>
    </location>
</feature>
<dbReference type="Pfam" id="PF05108">
    <property type="entry name" value="T7SS_ESX1_EccB"/>
    <property type="match status" value="1"/>
</dbReference>
<dbReference type="PANTHER" id="PTHR40765">
    <property type="entry name" value="ESX-2 SECRETION SYSTEM ATPASE ECCB2"/>
    <property type="match status" value="1"/>
</dbReference>
<evidence type="ECO:0000313" key="12">
    <source>
        <dbReference type="Proteomes" id="UP000255389"/>
    </source>
</evidence>
<evidence type="ECO:0000256" key="3">
    <source>
        <dbReference type="ARBA" id="ARBA00022475"/>
    </source>
</evidence>
<proteinExistence type="inferred from homology"/>
<dbReference type="Gene3D" id="2.40.50.910">
    <property type="entry name" value="Type VII secretion system EccB, repeat 3 domain"/>
    <property type="match status" value="1"/>
</dbReference>
<dbReference type="AlphaFoldDB" id="A0A378WDR2"/>
<dbReference type="InterPro" id="IPR042485">
    <property type="entry name" value="T7SS_EccB_R3"/>
</dbReference>
<evidence type="ECO:0000256" key="10">
    <source>
        <dbReference type="SAM" id="Phobius"/>
    </source>
</evidence>
<keyword evidence="3" id="KW-1003">Cell membrane</keyword>
<reference evidence="11 12" key="1">
    <citation type="submission" date="2018-06" db="EMBL/GenBank/DDBJ databases">
        <authorList>
            <consortium name="Pathogen Informatics"/>
            <person name="Doyle S."/>
        </authorList>
    </citation>
    <scope>NUCLEOTIDE SEQUENCE [LARGE SCALE GENOMIC DNA]</scope>
    <source>
        <strain evidence="11 12">NCTC1542</strain>
    </source>
</reference>
<dbReference type="NCBIfam" id="TIGR03919">
    <property type="entry name" value="T7SS_EccB"/>
    <property type="match status" value="1"/>
</dbReference>
<keyword evidence="9 10" id="KW-0472">Membrane</keyword>
<keyword evidence="7" id="KW-0067">ATP-binding</keyword>
<keyword evidence="5" id="KW-0547">Nucleotide-binding</keyword>
<accession>A0A378WDR2</accession>
<protein>
    <submittedName>
        <fullName evidence="11">Type VII secretion protein EccB</fullName>
    </submittedName>
</protein>
<keyword evidence="8 10" id="KW-1133">Transmembrane helix</keyword>
<evidence type="ECO:0000256" key="7">
    <source>
        <dbReference type="ARBA" id="ARBA00022840"/>
    </source>
</evidence>
<evidence type="ECO:0000256" key="9">
    <source>
        <dbReference type="ARBA" id="ARBA00023136"/>
    </source>
</evidence>
<name>A0A378WDR2_MYCFO</name>
<dbReference type="GO" id="GO:0005886">
    <property type="term" value="C:plasma membrane"/>
    <property type="evidence" value="ECO:0007669"/>
    <property type="project" value="UniProtKB-SubCell"/>
</dbReference>
<dbReference type="GO" id="GO:0016787">
    <property type="term" value="F:hydrolase activity"/>
    <property type="evidence" value="ECO:0007669"/>
    <property type="project" value="UniProtKB-KW"/>
</dbReference>
<comment type="similarity">
    <text evidence="2">Belongs to the EccB family.</text>
</comment>
<dbReference type="Gene3D" id="3.30.2390.20">
    <property type="entry name" value="Type VII secretion system EccB, repeat 1 domain"/>
    <property type="match status" value="1"/>
</dbReference>
<evidence type="ECO:0000256" key="8">
    <source>
        <dbReference type="ARBA" id="ARBA00022989"/>
    </source>
</evidence>
<evidence type="ECO:0000256" key="4">
    <source>
        <dbReference type="ARBA" id="ARBA00022692"/>
    </source>
</evidence>
<dbReference type="InterPro" id="IPR044857">
    <property type="entry name" value="T7SS_EccB_R1"/>
</dbReference>
<comment type="subcellular location">
    <subcellularLocation>
        <location evidence="1">Cell membrane</location>
        <topology evidence="1">Single-pass membrane protein</topology>
    </subcellularLocation>
</comment>
<evidence type="ECO:0000256" key="2">
    <source>
        <dbReference type="ARBA" id="ARBA00008149"/>
    </source>
</evidence>
<dbReference type="GO" id="GO:0005524">
    <property type="term" value="F:ATP binding"/>
    <property type="evidence" value="ECO:0007669"/>
    <property type="project" value="UniProtKB-KW"/>
</dbReference>
<evidence type="ECO:0000256" key="5">
    <source>
        <dbReference type="ARBA" id="ARBA00022741"/>
    </source>
</evidence>